<name>A0A6J4JTZ0_9CHLR</name>
<sequence length="43" mass="4454">SSSAPRWTRAAATPCGSPSSPPASTHRPRSRRPAVVEEAPAGR</sequence>
<accession>A0A6J4JTZ0</accession>
<reference evidence="2" key="1">
    <citation type="submission" date="2020-02" db="EMBL/GenBank/DDBJ databases">
        <authorList>
            <person name="Meier V. D."/>
        </authorList>
    </citation>
    <scope>NUCLEOTIDE SEQUENCE</scope>
    <source>
        <strain evidence="2">AVDCRST_MAG77</strain>
    </source>
</reference>
<evidence type="ECO:0000313" key="2">
    <source>
        <dbReference type="EMBL" id="CAA9287547.1"/>
    </source>
</evidence>
<gene>
    <name evidence="2" type="ORF">AVDCRST_MAG77-4420</name>
</gene>
<dbReference type="AlphaFoldDB" id="A0A6J4JTZ0"/>
<feature type="non-terminal residue" evidence="2">
    <location>
        <position position="43"/>
    </location>
</feature>
<dbReference type="GO" id="GO:0051301">
    <property type="term" value="P:cell division"/>
    <property type="evidence" value="ECO:0007669"/>
    <property type="project" value="UniProtKB-KW"/>
</dbReference>
<keyword evidence="2" id="KW-0131">Cell cycle</keyword>
<feature type="non-terminal residue" evidence="2">
    <location>
        <position position="1"/>
    </location>
</feature>
<protein>
    <submittedName>
        <fullName evidence="2">Cell division protein FtsZ</fullName>
    </submittedName>
</protein>
<evidence type="ECO:0000256" key="1">
    <source>
        <dbReference type="SAM" id="MobiDB-lite"/>
    </source>
</evidence>
<proteinExistence type="predicted"/>
<organism evidence="2">
    <name type="scientific">uncultured Chloroflexota bacterium</name>
    <dbReference type="NCBI Taxonomy" id="166587"/>
    <lineage>
        <taxon>Bacteria</taxon>
        <taxon>Bacillati</taxon>
        <taxon>Chloroflexota</taxon>
        <taxon>environmental samples</taxon>
    </lineage>
</organism>
<feature type="region of interest" description="Disordered" evidence="1">
    <location>
        <begin position="1"/>
        <end position="43"/>
    </location>
</feature>
<dbReference type="EMBL" id="CADCTC010000231">
    <property type="protein sequence ID" value="CAA9287547.1"/>
    <property type="molecule type" value="Genomic_DNA"/>
</dbReference>
<keyword evidence="2" id="KW-0132">Cell division</keyword>